<dbReference type="AlphaFoldDB" id="A0A518B8I9"/>
<feature type="domain" description="Glycosyltransferase subfamily 4-like N-terminal" evidence="4">
    <location>
        <begin position="107"/>
        <end position="190"/>
    </location>
</feature>
<feature type="compositionally biased region" description="Polar residues" evidence="2">
    <location>
        <begin position="17"/>
        <end position="33"/>
    </location>
</feature>
<proteinExistence type="predicted"/>
<dbReference type="Pfam" id="PF00534">
    <property type="entry name" value="Glycos_transf_1"/>
    <property type="match status" value="1"/>
</dbReference>
<dbReference type="PANTHER" id="PTHR46401:SF2">
    <property type="entry name" value="GLYCOSYLTRANSFERASE WBBK-RELATED"/>
    <property type="match status" value="1"/>
</dbReference>
<organism evidence="5 6">
    <name type="scientific">Kolteria novifilia</name>
    <dbReference type="NCBI Taxonomy" id="2527975"/>
    <lineage>
        <taxon>Bacteria</taxon>
        <taxon>Pseudomonadati</taxon>
        <taxon>Planctomycetota</taxon>
        <taxon>Planctomycetia</taxon>
        <taxon>Kolteriales</taxon>
        <taxon>Kolteriaceae</taxon>
        <taxon>Kolteria</taxon>
    </lineage>
</organism>
<feature type="domain" description="Glycosyl transferase family 1" evidence="3">
    <location>
        <begin position="195"/>
        <end position="352"/>
    </location>
</feature>
<dbReference type="Pfam" id="PF13439">
    <property type="entry name" value="Glyco_transf_4"/>
    <property type="match status" value="1"/>
</dbReference>
<keyword evidence="5" id="KW-0328">Glycosyltransferase</keyword>
<dbReference type="Gene3D" id="3.40.50.2000">
    <property type="entry name" value="Glycogen Phosphorylase B"/>
    <property type="match status" value="2"/>
</dbReference>
<dbReference type="Proteomes" id="UP000317093">
    <property type="component" value="Chromosome"/>
</dbReference>
<evidence type="ECO:0000313" key="5">
    <source>
        <dbReference type="EMBL" id="QDU63295.1"/>
    </source>
</evidence>
<dbReference type="EC" id="2.4.1.250" evidence="5"/>
<dbReference type="GO" id="GO:0102710">
    <property type="term" value="F:D-inositol-3-phosphate glycosyltransferase activity"/>
    <property type="evidence" value="ECO:0007669"/>
    <property type="project" value="UniProtKB-EC"/>
</dbReference>
<dbReference type="PANTHER" id="PTHR46401">
    <property type="entry name" value="GLYCOSYLTRANSFERASE WBBK-RELATED"/>
    <property type="match status" value="1"/>
</dbReference>
<feature type="region of interest" description="Disordered" evidence="2">
    <location>
        <begin position="1"/>
        <end position="45"/>
    </location>
</feature>
<evidence type="ECO:0000259" key="4">
    <source>
        <dbReference type="Pfam" id="PF13439"/>
    </source>
</evidence>
<evidence type="ECO:0000259" key="3">
    <source>
        <dbReference type="Pfam" id="PF00534"/>
    </source>
</evidence>
<keyword evidence="6" id="KW-1185">Reference proteome</keyword>
<dbReference type="InterPro" id="IPR001296">
    <property type="entry name" value="Glyco_trans_1"/>
</dbReference>
<protein>
    <submittedName>
        <fullName evidence="5">D-inositol 3-phosphate glycosyltransferase</fullName>
        <ecNumber evidence="5">2.4.1.250</ecNumber>
    </submittedName>
</protein>
<sequence>MPETTSVPDHSLRDNTDAVSPSSQVARTEAQLQDSKRPPQDIGNTPRVLFDTTWVRCGGGISRVSEELRSRWPHVQDIDSGPTGPSPLRPFWLAASLFPYRSGVFFSPGFMPPAFCQIPFVFMLHDLHHVSMIDESSRGRRAFYELLIKPRARSAASIVTVSNHSKSEILAWTGIDEERVVVAYNGVSSEFTPEGERASGEGDYILYVGNQKPHKNVPALIDAYCHLPSDGRPKLLLTGKPTRPIRCQIDRLRLTNSVGFLGHVSDEGLAALYRGALLLAIPSLNEGFGLPAVEAMASGCPTVCSNTGALPEIVGDAGCFCDPFSSESISSAMLRVLSDSKLREQLRQNGIERSRMFRWDRFASEVYESVVRAFEID</sequence>
<dbReference type="KEGG" id="knv:Pan216_41730"/>
<evidence type="ECO:0000313" key="6">
    <source>
        <dbReference type="Proteomes" id="UP000317093"/>
    </source>
</evidence>
<dbReference type="InterPro" id="IPR028098">
    <property type="entry name" value="Glyco_trans_4-like_N"/>
</dbReference>
<gene>
    <name evidence="5" type="primary">mshA_3</name>
    <name evidence="5" type="ORF">Pan216_41730</name>
</gene>
<evidence type="ECO:0000256" key="2">
    <source>
        <dbReference type="SAM" id="MobiDB-lite"/>
    </source>
</evidence>
<dbReference type="CDD" id="cd03809">
    <property type="entry name" value="GT4_MtfB-like"/>
    <property type="match status" value="1"/>
</dbReference>
<dbReference type="GO" id="GO:0009103">
    <property type="term" value="P:lipopolysaccharide biosynthetic process"/>
    <property type="evidence" value="ECO:0007669"/>
    <property type="project" value="TreeGrafter"/>
</dbReference>
<dbReference type="SUPFAM" id="SSF53756">
    <property type="entry name" value="UDP-Glycosyltransferase/glycogen phosphorylase"/>
    <property type="match status" value="1"/>
</dbReference>
<reference evidence="5 6" key="1">
    <citation type="submission" date="2019-02" db="EMBL/GenBank/DDBJ databases">
        <title>Deep-cultivation of Planctomycetes and their phenomic and genomic characterization uncovers novel biology.</title>
        <authorList>
            <person name="Wiegand S."/>
            <person name="Jogler M."/>
            <person name="Boedeker C."/>
            <person name="Pinto D."/>
            <person name="Vollmers J."/>
            <person name="Rivas-Marin E."/>
            <person name="Kohn T."/>
            <person name="Peeters S.H."/>
            <person name="Heuer A."/>
            <person name="Rast P."/>
            <person name="Oberbeckmann S."/>
            <person name="Bunk B."/>
            <person name="Jeske O."/>
            <person name="Meyerdierks A."/>
            <person name="Storesund J.E."/>
            <person name="Kallscheuer N."/>
            <person name="Luecker S."/>
            <person name="Lage O.M."/>
            <person name="Pohl T."/>
            <person name="Merkel B.J."/>
            <person name="Hornburger P."/>
            <person name="Mueller R.-W."/>
            <person name="Bruemmer F."/>
            <person name="Labrenz M."/>
            <person name="Spormann A.M."/>
            <person name="Op den Camp H."/>
            <person name="Overmann J."/>
            <person name="Amann R."/>
            <person name="Jetten M.S.M."/>
            <person name="Mascher T."/>
            <person name="Medema M.H."/>
            <person name="Devos D.P."/>
            <person name="Kaster A.-K."/>
            <person name="Ovreas L."/>
            <person name="Rohde M."/>
            <person name="Galperin M.Y."/>
            <person name="Jogler C."/>
        </authorList>
    </citation>
    <scope>NUCLEOTIDE SEQUENCE [LARGE SCALE GENOMIC DNA]</scope>
    <source>
        <strain evidence="5 6">Pan216</strain>
    </source>
</reference>
<dbReference type="OrthoDB" id="283384at2"/>
<keyword evidence="1 5" id="KW-0808">Transferase</keyword>
<evidence type="ECO:0000256" key="1">
    <source>
        <dbReference type="ARBA" id="ARBA00022679"/>
    </source>
</evidence>
<dbReference type="EMBL" id="CP036279">
    <property type="protein sequence ID" value="QDU63295.1"/>
    <property type="molecule type" value="Genomic_DNA"/>
</dbReference>
<accession>A0A518B8I9</accession>
<name>A0A518B8I9_9BACT</name>